<dbReference type="PANTHER" id="PTHR14234">
    <property type="entry name" value="RIM BINDING PROTEIN-RELATED"/>
    <property type="match status" value="1"/>
</dbReference>
<dbReference type="InterPro" id="IPR040325">
    <property type="entry name" value="RIMBP1/2/3"/>
</dbReference>
<dbReference type="SMART" id="SM00326">
    <property type="entry name" value="SH3"/>
    <property type="match status" value="1"/>
</dbReference>
<protein>
    <submittedName>
        <fullName evidence="8">SH3 domain-containing protein</fullName>
    </submittedName>
</protein>
<dbReference type="AlphaFoldDB" id="A0A0N4UA87"/>
<keyword evidence="1 2" id="KW-0728">SH3 domain</keyword>
<dbReference type="Gene3D" id="2.30.30.40">
    <property type="entry name" value="SH3 Domains"/>
    <property type="match status" value="1"/>
</dbReference>
<gene>
    <name evidence="5" type="ORF">DME_LOCUS409</name>
</gene>
<dbReference type="OrthoDB" id="4158657at2759"/>
<dbReference type="InterPro" id="IPR036028">
    <property type="entry name" value="SH3-like_dom_sf"/>
</dbReference>
<dbReference type="PANTHER" id="PTHR14234:SF19">
    <property type="entry name" value="RIM-BINDING PROTEIN, ISOFORM F"/>
    <property type="match status" value="1"/>
</dbReference>
<sequence length="212" mass="22814">MPLAHSASGSSGGPVHSASAASSNVPGSGGGGASSNQIFSLTGAITNPTIHQQQHHHHHQSHPTSDSLLLALRQKPTARLFRALFQYIPVRDSPNDNPQLELPLQAGEYILVHGEMDEDQFYHGETLDGQSGLVPSNYVERVTDQQLLSNSSRAPSPSFPLIVPPHLTQIAHDFSTPCTSQQPLPDSVCPYPPVDITKVTVQEIRQTETPRG</sequence>
<dbReference type="STRING" id="318479.A0A0N4UA87"/>
<dbReference type="PROSITE" id="PS50002">
    <property type="entry name" value="SH3"/>
    <property type="match status" value="1"/>
</dbReference>
<evidence type="ECO:0000313" key="8">
    <source>
        <dbReference type="WBParaSite" id="DME_0000404501-mRNA-1"/>
    </source>
</evidence>
<organism evidence="6 8">
    <name type="scientific">Dracunculus medinensis</name>
    <name type="common">Guinea worm</name>
    <dbReference type="NCBI Taxonomy" id="318479"/>
    <lineage>
        <taxon>Eukaryota</taxon>
        <taxon>Metazoa</taxon>
        <taxon>Ecdysozoa</taxon>
        <taxon>Nematoda</taxon>
        <taxon>Chromadorea</taxon>
        <taxon>Rhabditida</taxon>
        <taxon>Spirurina</taxon>
        <taxon>Dracunculoidea</taxon>
        <taxon>Dracunculidae</taxon>
        <taxon>Dracunculus</taxon>
    </lineage>
</organism>
<feature type="domain" description="SH3" evidence="4">
    <location>
        <begin position="76"/>
        <end position="144"/>
    </location>
</feature>
<feature type="region of interest" description="Disordered" evidence="3">
    <location>
        <begin position="1"/>
        <end position="38"/>
    </location>
</feature>
<reference evidence="8" key="1">
    <citation type="submission" date="2017-02" db="UniProtKB">
        <authorList>
            <consortium name="WormBaseParasite"/>
        </authorList>
    </citation>
    <scope>IDENTIFICATION</scope>
</reference>
<dbReference type="Proteomes" id="UP000274756">
    <property type="component" value="Unassembled WGS sequence"/>
</dbReference>
<dbReference type="WBParaSite" id="DME_0000404501-mRNA-1">
    <property type="protein sequence ID" value="DME_0000404501-mRNA-1"/>
    <property type="gene ID" value="DME_0000404501"/>
</dbReference>
<dbReference type="GO" id="GO:0045202">
    <property type="term" value="C:synapse"/>
    <property type="evidence" value="ECO:0007669"/>
    <property type="project" value="GOC"/>
</dbReference>
<proteinExistence type="predicted"/>
<evidence type="ECO:0000259" key="4">
    <source>
        <dbReference type="PROSITE" id="PS50002"/>
    </source>
</evidence>
<evidence type="ECO:0000256" key="3">
    <source>
        <dbReference type="SAM" id="MobiDB-lite"/>
    </source>
</evidence>
<evidence type="ECO:0000256" key="2">
    <source>
        <dbReference type="PROSITE-ProRule" id="PRU00192"/>
    </source>
</evidence>
<evidence type="ECO:0000313" key="7">
    <source>
        <dbReference type="Proteomes" id="UP000274756"/>
    </source>
</evidence>
<name>A0A0N4UA87_DRAME</name>
<dbReference type="GO" id="GO:0007274">
    <property type="term" value="P:neuromuscular synaptic transmission"/>
    <property type="evidence" value="ECO:0007669"/>
    <property type="project" value="TreeGrafter"/>
</dbReference>
<dbReference type="InterPro" id="IPR001452">
    <property type="entry name" value="SH3_domain"/>
</dbReference>
<evidence type="ECO:0000256" key="1">
    <source>
        <dbReference type="ARBA" id="ARBA00022443"/>
    </source>
</evidence>
<evidence type="ECO:0000313" key="5">
    <source>
        <dbReference type="EMBL" id="VDN50436.1"/>
    </source>
</evidence>
<dbReference type="SUPFAM" id="SSF50044">
    <property type="entry name" value="SH3-domain"/>
    <property type="match status" value="1"/>
</dbReference>
<dbReference type="EMBL" id="UYYG01000003">
    <property type="protein sequence ID" value="VDN50436.1"/>
    <property type="molecule type" value="Genomic_DNA"/>
</dbReference>
<dbReference type="Proteomes" id="UP000038040">
    <property type="component" value="Unplaced"/>
</dbReference>
<keyword evidence="7" id="KW-1185">Reference proteome</keyword>
<accession>A0A0N4UA87</accession>
<dbReference type="Pfam" id="PF07653">
    <property type="entry name" value="SH3_2"/>
    <property type="match status" value="1"/>
</dbReference>
<evidence type="ECO:0000313" key="6">
    <source>
        <dbReference type="Proteomes" id="UP000038040"/>
    </source>
</evidence>
<reference evidence="5 7" key="2">
    <citation type="submission" date="2018-11" db="EMBL/GenBank/DDBJ databases">
        <authorList>
            <consortium name="Pathogen Informatics"/>
        </authorList>
    </citation>
    <scope>NUCLEOTIDE SEQUENCE [LARGE SCALE GENOMIC DNA]</scope>
</reference>